<dbReference type="PROSITE" id="PS51918">
    <property type="entry name" value="RADICAL_SAM"/>
    <property type="match status" value="1"/>
</dbReference>
<dbReference type="InterPro" id="IPR013785">
    <property type="entry name" value="Aldolase_TIM"/>
</dbReference>
<dbReference type="PIRSF" id="PIRSF004911">
    <property type="entry name" value="DUF160"/>
    <property type="match status" value="1"/>
</dbReference>
<dbReference type="RefSeq" id="WP_169603745.1">
    <property type="nucleotide sequence ID" value="NZ_CP046565.1"/>
</dbReference>
<comment type="cofactor">
    <cofactor evidence="2 15">
        <name>pyridoxal 5'-phosphate</name>
        <dbReference type="ChEBI" id="CHEBI:597326"/>
    </cofactor>
</comment>
<keyword evidence="7" id="KW-0949">S-adenosyl-L-methionine</keyword>
<feature type="modified residue" description="N6-(pyridoxal phosphate)lysine" evidence="15">
    <location>
        <position position="319"/>
    </location>
</feature>
<keyword evidence="10" id="KW-0408">Iron</keyword>
<evidence type="ECO:0000256" key="2">
    <source>
        <dbReference type="ARBA" id="ARBA00001933"/>
    </source>
</evidence>
<evidence type="ECO:0000256" key="3">
    <source>
        <dbReference type="ARBA" id="ARBA00001966"/>
    </source>
</evidence>
<dbReference type="PANTHER" id="PTHR30538:SF1">
    <property type="entry name" value="L-LYSINE 2,3-AMINOMUTASE"/>
    <property type="match status" value="1"/>
</dbReference>
<keyword evidence="6 14" id="KW-0004">4Fe-4S</keyword>
<dbReference type="SFLD" id="SFLDF00314">
    <property type="entry name" value="L-lysine_2_3-aminomutase_(yjeK"/>
    <property type="match status" value="1"/>
</dbReference>
<comment type="similarity">
    <text evidence="4">Belongs to the radical SAM superfamily. KamA family.</text>
</comment>
<dbReference type="SFLD" id="SFLDS00029">
    <property type="entry name" value="Radical_SAM"/>
    <property type="match status" value="1"/>
</dbReference>
<dbReference type="KEGG" id="metu:GNH96_11100"/>
<dbReference type="NCBIfam" id="TIGR03821">
    <property type="entry name" value="EFP_modif_epmB"/>
    <property type="match status" value="1"/>
</dbReference>
<feature type="binding site" evidence="14">
    <location>
        <position position="111"/>
    </location>
    <ligand>
        <name>[4Fe-4S] cluster</name>
        <dbReference type="ChEBI" id="CHEBI:49883"/>
        <note>4Fe-4S-S-AdoMet</note>
    </ligand>
</feature>
<keyword evidence="8 14" id="KW-0479">Metal-binding</keyword>
<evidence type="ECO:0000256" key="8">
    <source>
        <dbReference type="ARBA" id="ARBA00022723"/>
    </source>
</evidence>
<evidence type="ECO:0000313" key="17">
    <source>
        <dbReference type="EMBL" id="QJD30468.1"/>
    </source>
</evidence>
<protein>
    <recommendedName>
        <fullName evidence="5">L-lysine 2,3-aminomutase</fullName>
    </recommendedName>
    <alternativeName>
        <fullName evidence="13">EF-P post-translational modification enzyme B</fullName>
    </alternativeName>
</protein>
<evidence type="ECO:0000256" key="4">
    <source>
        <dbReference type="ARBA" id="ARBA00008703"/>
    </source>
</evidence>
<dbReference type="EMBL" id="CP046565">
    <property type="protein sequence ID" value="QJD30468.1"/>
    <property type="molecule type" value="Genomic_DNA"/>
</dbReference>
<organism evidence="17 18">
    <name type="scientific">Methylococcus geothermalis</name>
    <dbReference type="NCBI Taxonomy" id="2681310"/>
    <lineage>
        <taxon>Bacteria</taxon>
        <taxon>Pseudomonadati</taxon>
        <taxon>Pseudomonadota</taxon>
        <taxon>Gammaproteobacteria</taxon>
        <taxon>Methylococcales</taxon>
        <taxon>Methylococcaceae</taxon>
        <taxon>Methylococcus</taxon>
    </lineage>
</organism>
<evidence type="ECO:0000259" key="16">
    <source>
        <dbReference type="PROSITE" id="PS51918"/>
    </source>
</evidence>
<dbReference type="Gene3D" id="3.20.20.70">
    <property type="entry name" value="Aldolase class I"/>
    <property type="match status" value="1"/>
</dbReference>
<evidence type="ECO:0000256" key="7">
    <source>
        <dbReference type="ARBA" id="ARBA00022691"/>
    </source>
</evidence>
<reference evidence="18" key="1">
    <citation type="submission" date="2019-12" db="EMBL/GenBank/DDBJ databases">
        <authorList>
            <person name="Awala S.I."/>
            <person name="Rhee S.K."/>
        </authorList>
    </citation>
    <scope>NUCLEOTIDE SEQUENCE [LARGE SCALE GENOMIC DNA]</scope>
    <source>
        <strain evidence="18">IM1</strain>
    </source>
</reference>
<keyword evidence="9 15" id="KW-0663">Pyridoxal phosphate</keyword>
<dbReference type="GO" id="GO:0051539">
    <property type="term" value="F:4 iron, 4 sulfur cluster binding"/>
    <property type="evidence" value="ECO:0007669"/>
    <property type="project" value="UniProtKB-KW"/>
</dbReference>
<keyword evidence="11 14" id="KW-0411">Iron-sulfur</keyword>
<dbReference type="GO" id="GO:0046872">
    <property type="term" value="F:metal ion binding"/>
    <property type="evidence" value="ECO:0007669"/>
    <property type="project" value="UniProtKB-KW"/>
</dbReference>
<dbReference type="SUPFAM" id="SSF102114">
    <property type="entry name" value="Radical SAM enzymes"/>
    <property type="match status" value="1"/>
</dbReference>
<sequence length="323" mass="36129">MSKNWQAELAEGFATVHELFGYLGLAAAFSPEAAQRFPFRVPRAYALRMRPGDPHDPLLRQVLPIEEELASHHGFVSDPVGDRHALKAPGLLHKYRGRALLITTGACAIHCRYCFRREFPYAESQFTPQREKKALDYLAVDTELSEIILSGGDPLLLSDARLAHLIGQLAAIPHLRRLRIHTRVPLVLPSRMEGRLLEILSGHRLQTVVVIHANHPRELGGDVGGALAGMRDAGMTLLNQAVLLRQVNDSVQTLCDLSECLFDHGVLPYYLHLLDRVRGTAHFEVSEAEALELHEALRRRLPGYLVPRLVREIEGQPYKQAVS</sequence>
<evidence type="ECO:0000256" key="10">
    <source>
        <dbReference type="ARBA" id="ARBA00023004"/>
    </source>
</evidence>
<evidence type="ECO:0000256" key="9">
    <source>
        <dbReference type="ARBA" id="ARBA00022898"/>
    </source>
</evidence>
<dbReference type="PANTHER" id="PTHR30538">
    <property type="entry name" value="LYSINE 2,3-AMINOMUTASE-RELATED"/>
    <property type="match status" value="1"/>
</dbReference>
<dbReference type="Proteomes" id="UP000503004">
    <property type="component" value="Chromosome"/>
</dbReference>
<evidence type="ECO:0000256" key="14">
    <source>
        <dbReference type="PIRSR" id="PIRSR004911-1"/>
    </source>
</evidence>
<feature type="binding site" evidence="14">
    <location>
        <position position="114"/>
    </location>
    <ligand>
        <name>[4Fe-4S] cluster</name>
        <dbReference type="ChEBI" id="CHEBI:49883"/>
        <note>4Fe-4S-S-AdoMet</note>
    </ligand>
</feature>
<gene>
    <name evidence="17" type="primary">epmB</name>
    <name evidence="17" type="ORF">GNH96_11100</name>
</gene>
<feature type="domain" description="Radical SAM core" evidence="16">
    <location>
        <begin position="93"/>
        <end position="305"/>
    </location>
</feature>
<evidence type="ECO:0000256" key="6">
    <source>
        <dbReference type="ARBA" id="ARBA00022485"/>
    </source>
</evidence>
<proteinExistence type="inferred from homology"/>
<evidence type="ECO:0000256" key="11">
    <source>
        <dbReference type="ARBA" id="ARBA00023014"/>
    </source>
</evidence>
<comment type="cofactor">
    <cofactor evidence="3">
        <name>[4Fe-4S] cluster</name>
        <dbReference type="ChEBI" id="CHEBI:49883"/>
    </cofactor>
</comment>
<dbReference type="GO" id="GO:0016853">
    <property type="term" value="F:isomerase activity"/>
    <property type="evidence" value="ECO:0007669"/>
    <property type="project" value="UniProtKB-KW"/>
</dbReference>
<name>A0A858Q993_9GAMM</name>
<comment type="catalytic activity">
    <reaction evidence="1">
        <text>L-lysine = D-beta-lysine</text>
        <dbReference type="Rhea" id="RHEA:44148"/>
        <dbReference type="ChEBI" id="CHEBI:32551"/>
        <dbReference type="ChEBI" id="CHEBI:84138"/>
    </reaction>
</comment>
<dbReference type="InterPro" id="IPR003739">
    <property type="entry name" value="Lys_aminomutase/Glu_NH3_mut"/>
</dbReference>
<keyword evidence="18" id="KW-1185">Reference proteome</keyword>
<dbReference type="InterPro" id="IPR022462">
    <property type="entry name" value="EpmB"/>
</dbReference>
<dbReference type="InterPro" id="IPR007197">
    <property type="entry name" value="rSAM"/>
</dbReference>
<dbReference type="CDD" id="cd01335">
    <property type="entry name" value="Radical_SAM"/>
    <property type="match status" value="1"/>
</dbReference>
<keyword evidence="12" id="KW-0413">Isomerase</keyword>
<dbReference type="InterPro" id="IPR058240">
    <property type="entry name" value="rSAM_sf"/>
</dbReference>
<dbReference type="Pfam" id="PF04055">
    <property type="entry name" value="Radical_SAM"/>
    <property type="match status" value="1"/>
</dbReference>
<dbReference type="AlphaFoldDB" id="A0A858Q993"/>
<dbReference type="NCBIfam" id="TIGR00238">
    <property type="entry name" value="KamA family radical SAM protein"/>
    <property type="match status" value="1"/>
</dbReference>
<evidence type="ECO:0000256" key="5">
    <source>
        <dbReference type="ARBA" id="ARBA00022363"/>
    </source>
</evidence>
<evidence type="ECO:0000256" key="15">
    <source>
        <dbReference type="PIRSR" id="PIRSR603739-50"/>
    </source>
</evidence>
<evidence type="ECO:0000256" key="13">
    <source>
        <dbReference type="ARBA" id="ARBA00030756"/>
    </source>
</evidence>
<feature type="binding site" evidence="14">
    <location>
        <position position="107"/>
    </location>
    <ligand>
        <name>[4Fe-4S] cluster</name>
        <dbReference type="ChEBI" id="CHEBI:49883"/>
        <note>4Fe-4S-S-AdoMet</note>
    </ligand>
</feature>
<evidence type="ECO:0000313" key="18">
    <source>
        <dbReference type="Proteomes" id="UP000503004"/>
    </source>
</evidence>
<evidence type="ECO:0000256" key="12">
    <source>
        <dbReference type="ARBA" id="ARBA00023235"/>
    </source>
</evidence>
<accession>A0A858Q993</accession>
<dbReference type="SFLD" id="SFLDG01070">
    <property type="entry name" value="PLP-dependent"/>
    <property type="match status" value="1"/>
</dbReference>
<evidence type="ECO:0000256" key="1">
    <source>
        <dbReference type="ARBA" id="ARBA00001352"/>
    </source>
</evidence>